<dbReference type="EMBL" id="QRAO01000018">
    <property type="protein sequence ID" value="RDK82639.1"/>
    <property type="molecule type" value="Genomic_DNA"/>
</dbReference>
<name>A0A370Q2T6_9FLAO</name>
<reference evidence="1 2" key="1">
    <citation type="submission" date="2018-07" db="EMBL/GenBank/DDBJ databases">
        <title>Genomic Encyclopedia of Type Strains, Phase IV (KMG-IV): sequencing the most valuable type-strain genomes for metagenomic binning, comparative biology and taxonomic classification.</title>
        <authorList>
            <person name="Goeker M."/>
        </authorList>
    </citation>
    <scope>NUCLEOTIDE SEQUENCE [LARGE SCALE GENOMIC DNA]</scope>
    <source>
        <strain evidence="1 2">DSM 101478</strain>
    </source>
</reference>
<dbReference type="AlphaFoldDB" id="A0A370Q2T6"/>
<sequence length="108" mass="12594">MNNEEIIGTWRSKDFPLYTFGDSKVITLHVPDLERATLWVKDENNLTLVQGNITVQEIDNDIFEINFNGDAIHEKFNSVSSRMHMKSNPQSFLIDLPDYGERYMEKIN</sequence>
<evidence type="ECO:0008006" key="3">
    <source>
        <dbReference type="Google" id="ProtNLM"/>
    </source>
</evidence>
<gene>
    <name evidence="1" type="ORF">C8D94_1183</name>
</gene>
<evidence type="ECO:0000313" key="2">
    <source>
        <dbReference type="Proteomes" id="UP000255317"/>
    </source>
</evidence>
<comment type="caution">
    <text evidence="1">The sequence shown here is derived from an EMBL/GenBank/DDBJ whole genome shotgun (WGS) entry which is preliminary data.</text>
</comment>
<evidence type="ECO:0000313" key="1">
    <source>
        <dbReference type="EMBL" id="RDK82639.1"/>
    </source>
</evidence>
<accession>A0A370Q2T6</accession>
<dbReference type="Proteomes" id="UP000255317">
    <property type="component" value="Unassembled WGS sequence"/>
</dbReference>
<dbReference type="OrthoDB" id="1453052at2"/>
<protein>
    <recommendedName>
        <fullName evidence="3">Lipocalin-like protein</fullName>
    </recommendedName>
</protein>
<organism evidence="1 2">
    <name type="scientific">Marinirhabdus gelatinilytica</name>
    <dbReference type="NCBI Taxonomy" id="1703343"/>
    <lineage>
        <taxon>Bacteria</taxon>
        <taxon>Pseudomonadati</taxon>
        <taxon>Bacteroidota</taxon>
        <taxon>Flavobacteriia</taxon>
        <taxon>Flavobacteriales</taxon>
        <taxon>Flavobacteriaceae</taxon>
    </lineage>
</organism>
<keyword evidence="2" id="KW-1185">Reference proteome</keyword>
<dbReference type="RefSeq" id="WP_115124805.1">
    <property type="nucleotide sequence ID" value="NZ_QRAO01000018.1"/>
</dbReference>
<proteinExistence type="predicted"/>